<name>A0ACC0NB26_RHOML</name>
<evidence type="ECO:0000313" key="2">
    <source>
        <dbReference type="Proteomes" id="UP001062846"/>
    </source>
</evidence>
<proteinExistence type="predicted"/>
<keyword evidence="2" id="KW-1185">Reference proteome</keyword>
<dbReference type="Proteomes" id="UP001062846">
    <property type="component" value="Chromosome 6"/>
</dbReference>
<reference evidence="1" key="1">
    <citation type="submission" date="2022-02" db="EMBL/GenBank/DDBJ databases">
        <title>Plant Genome Project.</title>
        <authorList>
            <person name="Zhang R.-G."/>
        </authorList>
    </citation>
    <scope>NUCLEOTIDE SEQUENCE</scope>
    <source>
        <strain evidence="1">AT1</strain>
    </source>
</reference>
<protein>
    <submittedName>
        <fullName evidence="1">Uncharacterized protein</fullName>
    </submittedName>
</protein>
<accession>A0ACC0NB26</accession>
<gene>
    <name evidence="1" type="ORF">RHMOL_Rhmol06G0093500</name>
</gene>
<comment type="caution">
    <text evidence="1">The sequence shown here is derived from an EMBL/GenBank/DDBJ whole genome shotgun (WGS) entry which is preliminary data.</text>
</comment>
<organism evidence="1 2">
    <name type="scientific">Rhododendron molle</name>
    <name type="common">Chinese azalea</name>
    <name type="synonym">Azalea mollis</name>
    <dbReference type="NCBI Taxonomy" id="49168"/>
    <lineage>
        <taxon>Eukaryota</taxon>
        <taxon>Viridiplantae</taxon>
        <taxon>Streptophyta</taxon>
        <taxon>Embryophyta</taxon>
        <taxon>Tracheophyta</taxon>
        <taxon>Spermatophyta</taxon>
        <taxon>Magnoliopsida</taxon>
        <taxon>eudicotyledons</taxon>
        <taxon>Gunneridae</taxon>
        <taxon>Pentapetalae</taxon>
        <taxon>asterids</taxon>
        <taxon>Ericales</taxon>
        <taxon>Ericaceae</taxon>
        <taxon>Ericoideae</taxon>
        <taxon>Rhodoreae</taxon>
        <taxon>Rhododendron</taxon>
    </lineage>
</organism>
<sequence>MSTSGDVYSYGILLLEMITRKRPTEKMFEADLNLHNFAKIALPQRVMDIVDPMLLTKQTDGSKMMEYLISLIKIGLTCSTESLKDRMNINIALHELHLVKNNILKVSS</sequence>
<evidence type="ECO:0000313" key="1">
    <source>
        <dbReference type="EMBL" id="KAI8550289.1"/>
    </source>
</evidence>
<dbReference type="EMBL" id="CM046393">
    <property type="protein sequence ID" value="KAI8550289.1"/>
    <property type="molecule type" value="Genomic_DNA"/>
</dbReference>